<protein>
    <submittedName>
        <fullName evidence="2">Uncharacterized protein</fullName>
    </submittedName>
</protein>
<comment type="caution">
    <text evidence="2">The sequence shown here is derived from an EMBL/GenBank/DDBJ whole genome shotgun (WGS) entry which is preliminary data.</text>
</comment>
<organism evidence="2 3">
    <name type="scientific">Pleurodeles waltl</name>
    <name type="common">Iberian ribbed newt</name>
    <dbReference type="NCBI Taxonomy" id="8319"/>
    <lineage>
        <taxon>Eukaryota</taxon>
        <taxon>Metazoa</taxon>
        <taxon>Chordata</taxon>
        <taxon>Craniata</taxon>
        <taxon>Vertebrata</taxon>
        <taxon>Euteleostomi</taxon>
        <taxon>Amphibia</taxon>
        <taxon>Batrachia</taxon>
        <taxon>Caudata</taxon>
        <taxon>Salamandroidea</taxon>
        <taxon>Salamandridae</taxon>
        <taxon>Pleurodelinae</taxon>
        <taxon>Pleurodeles</taxon>
    </lineage>
</organism>
<evidence type="ECO:0000256" key="1">
    <source>
        <dbReference type="SAM" id="MobiDB-lite"/>
    </source>
</evidence>
<dbReference type="Proteomes" id="UP001066276">
    <property type="component" value="Chromosome 5"/>
</dbReference>
<dbReference type="AlphaFoldDB" id="A0AAV7S254"/>
<keyword evidence="3" id="KW-1185">Reference proteome</keyword>
<dbReference type="EMBL" id="JANPWB010000009">
    <property type="protein sequence ID" value="KAJ1158213.1"/>
    <property type="molecule type" value="Genomic_DNA"/>
</dbReference>
<evidence type="ECO:0000313" key="3">
    <source>
        <dbReference type="Proteomes" id="UP001066276"/>
    </source>
</evidence>
<name>A0AAV7S254_PLEWA</name>
<reference evidence="2" key="1">
    <citation type="journal article" date="2022" name="bioRxiv">
        <title>Sequencing and chromosome-scale assembly of the giantPleurodeles waltlgenome.</title>
        <authorList>
            <person name="Brown T."/>
            <person name="Elewa A."/>
            <person name="Iarovenko S."/>
            <person name="Subramanian E."/>
            <person name="Araus A.J."/>
            <person name="Petzold A."/>
            <person name="Susuki M."/>
            <person name="Suzuki K.-i.T."/>
            <person name="Hayashi T."/>
            <person name="Toyoda A."/>
            <person name="Oliveira C."/>
            <person name="Osipova E."/>
            <person name="Leigh N.D."/>
            <person name="Simon A."/>
            <person name="Yun M.H."/>
        </authorList>
    </citation>
    <scope>NUCLEOTIDE SEQUENCE</scope>
    <source>
        <strain evidence="2">20211129_DDA</strain>
        <tissue evidence="2">Liver</tissue>
    </source>
</reference>
<gene>
    <name evidence="2" type="ORF">NDU88_010907</name>
</gene>
<accession>A0AAV7S254</accession>
<feature type="region of interest" description="Disordered" evidence="1">
    <location>
        <begin position="235"/>
        <end position="261"/>
    </location>
</feature>
<evidence type="ECO:0000313" key="2">
    <source>
        <dbReference type="EMBL" id="KAJ1158213.1"/>
    </source>
</evidence>
<feature type="non-terminal residue" evidence="2">
    <location>
        <position position="261"/>
    </location>
</feature>
<proteinExistence type="predicted"/>
<sequence>MELCFLKPDRPTLSGRILASCLLSAGRYNLCLIALHQVKLYVLDLSAQGARPGPRATLHNVQSLSSRGLQRPHVRAHLSGLTAIGSLPRPFKASGLQESHVDRQWLLHYSATKSKRSVGPRHDHVAEWPPGAPPLAVTHPESGREPQVRPPAPCFSQHHARTLSFSSRRRLHLRLLAPHSVPHTRARPRVGPPASPRSCCSGLHATPEPPITAQGRLLIKRARLAPACIVNRGNKWINGPGPGRASHSDGHLDGGQATPLL</sequence>